<dbReference type="InterPro" id="IPR038546">
    <property type="entry name" value="Hen1_N_sf"/>
</dbReference>
<dbReference type="InterPro" id="IPR041698">
    <property type="entry name" value="Methyltransf_25"/>
</dbReference>
<dbReference type="NCBIfam" id="TIGR04074">
    <property type="entry name" value="bacter_Hen1"/>
    <property type="match status" value="1"/>
</dbReference>
<comment type="catalytic activity">
    <reaction evidence="12">
        <text>small RNA 3'-end nucleotide + S-adenosyl-L-methionine = small RNA 3'-end 2'-O-methylnucleotide + S-adenosyl-L-homocysteine + H(+)</text>
        <dbReference type="Rhea" id="RHEA:37887"/>
        <dbReference type="Rhea" id="RHEA-COMP:10415"/>
        <dbReference type="Rhea" id="RHEA-COMP:10416"/>
        <dbReference type="ChEBI" id="CHEBI:15378"/>
        <dbReference type="ChEBI" id="CHEBI:57856"/>
        <dbReference type="ChEBI" id="CHEBI:59789"/>
        <dbReference type="ChEBI" id="CHEBI:74896"/>
        <dbReference type="ChEBI" id="CHEBI:74898"/>
        <dbReference type="EC" id="2.1.1.386"/>
    </reaction>
</comment>
<evidence type="ECO:0000259" key="14">
    <source>
        <dbReference type="Pfam" id="PF13649"/>
    </source>
</evidence>
<evidence type="ECO:0000256" key="1">
    <source>
        <dbReference type="ARBA" id="ARBA00001946"/>
    </source>
</evidence>
<evidence type="ECO:0000256" key="7">
    <source>
        <dbReference type="ARBA" id="ARBA00022723"/>
    </source>
</evidence>
<protein>
    <recommendedName>
        <fullName evidence="3">Small RNA 2'-O-methyltransferase</fullName>
        <ecNumber evidence="11">2.1.1.386</ecNumber>
    </recommendedName>
</protein>
<dbReference type="EC" id="2.1.1.386" evidence="11"/>
<evidence type="ECO:0000256" key="11">
    <source>
        <dbReference type="ARBA" id="ARBA00035025"/>
    </source>
</evidence>
<sequence>MLLTIATTHAPARDLGFLLHKHPDHPYSTDLPFGTVHVFAPEATDARTAFTLLLDVDPVRLSRRARPGGAPLEPYVNDRPYVPGSFMSVALNAAYRTALTGRCTGRPELADVALPLTATLPAVPARADDGDLDAGLVERLFAPLGYSVHTARLPLDEQFPEWGDSPYLNVTLHAPQRVQDLLQHLYVLLPVLDNAKHYFIGEDEIEKLLRHAGGWLDTHPERAFITRRYLRFRAYARAALGTPAPAEPTEPRGPTLNEQRYAAVHAALRAAGAVTVLDLGCGEGKFLARLAGDPQFRRVTGVDVSVTALRRARERLGDTAPHVTLLHGALTYRDPRLRHFDAATLVEVIEHLDPPRLHALTASVLGDARPATVIVTTPNVEYNAVWGELGVRHADHRFEWTREEFRAWADASAAHHGYRVTLSGIGDEHPTFGPPTQMATFTREGPA</sequence>
<dbReference type="Pfam" id="PF12623">
    <property type="entry name" value="Hen1_L"/>
    <property type="match status" value="1"/>
</dbReference>
<evidence type="ECO:0000259" key="13">
    <source>
        <dbReference type="Pfam" id="PF12623"/>
    </source>
</evidence>
<keyword evidence="4 15" id="KW-0489">Methyltransferase</keyword>
<dbReference type="Pfam" id="PF13649">
    <property type="entry name" value="Methyltransf_25"/>
    <property type="match status" value="1"/>
</dbReference>
<evidence type="ECO:0000256" key="5">
    <source>
        <dbReference type="ARBA" id="ARBA00022679"/>
    </source>
</evidence>
<reference evidence="16" key="2">
    <citation type="submission" date="2011-01" db="EMBL/GenBank/DDBJ databases">
        <title>The complete genome of Deinococcus maricopensis DSM 21211.</title>
        <authorList>
            <consortium name="US DOE Joint Genome Institute (JGI-PGF)"/>
            <person name="Lucas S."/>
            <person name="Copeland A."/>
            <person name="Lapidus A."/>
            <person name="Goodwin L."/>
            <person name="Pitluck S."/>
            <person name="Kyrpides N."/>
            <person name="Mavromatis K."/>
            <person name="Pagani I."/>
            <person name="Ivanova N."/>
            <person name="Ovchinnikova G."/>
            <person name="Zeytun A."/>
            <person name="Detter J.C."/>
            <person name="Han C."/>
            <person name="Land M."/>
            <person name="Hauser L."/>
            <person name="Markowitz V."/>
            <person name="Cheng J.-F."/>
            <person name="Hugenholtz P."/>
            <person name="Woyke T."/>
            <person name="Wu D."/>
            <person name="Pukall R."/>
            <person name="Gehrich-Schroeter G."/>
            <person name="Brambilla E."/>
            <person name="Klenk H.-P."/>
            <person name="Eisen J.A."/>
        </authorList>
    </citation>
    <scope>NUCLEOTIDE SEQUENCE [LARGE SCALE GENOMIC DNA]</scope>
    <source>
        <strain evidence="16">DSM 21211 / LMG 22137 / NRRL B-23946 / LB-34</strain>
    </source>
</reference>
<dbReference type="Gene3D" id="3.40.50.150">
    <property type="entry name" value="Vaccinia Virus protein VP39"/>
    <property type="match status" value="1"/>
</dbReference>
<dbReference type="CDD" id="cd02440">
    <property type="entry name" value="AdoMet_MTases"/>
    <property type="match status" value="1"/>
</dbReference>
<dbReference type="InterPro" id="IPR026610">
    <property type="entry name" value="Hen1"/>
</dbReference>
<dbReference type="KEGG" id="dmr:Deima_3277"/>
<evidence type="ECO:0000256" key="9">
    <source>
        <dbReference type="ARBA" id="ARBA00022884"/>
    </source>
</evidence>
<dbReference type="GO" id="GO:0046872">
    <property type="term" value="F:metal ion binding"/>
    <property type="evidence" value="ECO:0007669"/>
    <property type="project" value="UniProtKB-KW"/>
</dbReference>
<dbReference type="OrthoDB" id="626362at2"/>
<dbReference type="GO" id="GO:0003723">
    <property type="term" value="F:RNA binding"/>
    <property type="evidence" value="ECO:0007669"/>
    <property type="project" value="UniProtKB-KW"/>
</dbReference>
<evidence type="ECO:0000256" key="6">
    <source>
        <dbReference type="ARBA" id="ARBA00022691"/>
    </source>
</evidence>
<dbReference type="HOGENOM" id="CLU_042787_0_0_0"/>
<evidence type="ECO:0000256" key="8">
    <source>
        <dbReference type="ARBA" id="ARBA00022842"/>
    </source>
</evidence>
<dbReference type="RefSeq" id="WP_013558407.1">
    <property type="nucleotide sequence ID" value="NC_014958.1"/>
</dbReference>
<dbReference type="SUPFAM" id="SSF53335">
    <property type="entry name" value="S-adenosyl-L-methionine-dependent methyltransferases"/>
    <property type="match status" value="1"/>
</dbReference>
<keyword evidence="7" id="KW-0479">Metal-binding</keyword>
<dbReference type="PANTHER" id="PTHR21404">
    <property type="entry name" value="HEN1"/>
    <property type="match status" value="1"/>
</dbReference>
<evidence type="ECO:0000313" key="16">
    <source>
        <dbReference type="Proteomes" id="UP000008635"/>
    </source>
</evidence>
<dbReference type="Gene3D" id="3.30.1610.20">
    <property type="entry name" value="Hen1, N-terminal domain"/>
    <property type="match status" value="1"/>
</dbReference>
<keyword evidence="10" id="KW-0943">RNA-mediated gene silencing</keyword>
<evidence type="ECO:0000313" key="15">
    <source>
        <dbReference type="EMBL" id="ADV68904.1"/>
    </source>
</evidence>
<feature type="domain" description="Hen1 N-terminal" evidence="13">
    <location>
        <begin position="1"/>
        <end position="240"/>
    </location>
</feature>
<dbReference type="PANTHER" id="PTHR21404:SF3">
    <property type="entry name" value="SMALL RNA 2'-O-METHYLTRANSFERASE"/>
    <property type="match status" value="1"/>
</dbReference>
<evidence type="ECO:0000256" key="2">
    <source>
        <dbReference type="ARBA" id="ARBA00009026"/>
    </source>
</evidence>
<keyword evidence="5 15" id="KW-0808">Transferase</keyword>
<comment type="cofactor">
    <cofactor evidence="1">
        <name>Mg(2+)</name>
        <dbReference type="ChEBI" id="CHEBI:18420"/>
    </cofactor>
</comment>
<dbReference type="STRING" id="709986.Deima_3277"/>
<comment type="similarity">
    <text evidence="2">Belongs to the methyltransferase superfamily. HEN1 family.</text>
</comment>
<dbReference type="eggNOG" id="COG2226">
    <property type="taxonomic scope" value="Bacteria"/>
</dbReference>
<dbReference type="Proteomes" id="UP000008635">
    <property type="component" value="Chromosome"/>
</dbReference>
<gene>
    <name evidence="15" type="ordered locus">Deima_3277</name>
</gene>
<evidence type="ECO:0000256" key="4">
    <source>
        <dbReference type="ARBA" id="ARBA00022603"/>
    </source>
</evidence>
<organism evidence="15 16">
    <name type="scientific">Deinococcus maricopensis (strain DSM 21211 / LMG 22137 / NRRL B-23946 / LB-34)</name>
    <dbReference type="NCBI Taxonomy" id="709986"/>
    <lineage>
        <taxon>Bacteria</taxon>
        <taxon>Thermotogati</taxon>
        <taxon>Deinococcota</taxon>
        <taxon>Deinococci</taxon>
        <taxon>Deinococcales</taxon>
        <taxon>Deinococcaceae</taxon>
        <taxon>Deinococcus</taxon>
    </lineage>
</organism>
<dbReference type="EMBL" id="CP002454">
    <property type="protein sequence ID" value="ADV68904.1"/>
    <property type="molecule type" value="Genomic_DNA"/>
</dbReference>
<keyword evidence="6" id="KW-0949">S-adenosyl-L-methionine</keyword>
<dbReference type="InterPro" id="IPR029063">
    <property type="entry name" value="SAM-dependent_MTases_sf"/>
</dbReference>
<keyword evidence="9" id="KW-0694">RNA-binding</keyword>
<reference evidence="15 16" key="1">
    <citation type="journal article" date="2011" name="Stand. Genomic Sci.">
        <title>Complete genome sequence of Deinococcus maricopensis type strain (LB-34).</title>
        <authorList>
            <person name="Pukall R."/>
            <person name="Zeytun A."/>
            <person name="Lucas S."/>
            <person name="Lapidus A."/>
            <person name="Hammon N."/>
            <person name="Deshpande S."/>
            <person name="Nolan M."/>
            <person name="Cheng J.F."/>
            <person name="Pitluck S."/>
            <person name="Liolios K."/>
            <person name="Pagani I."/>
            <person name="Mikhailova N."/>
            <person name="Ivanova N."/>
            <person name="Mavromatis K."/>
            <person name="Pati A."/>
            <person name="Tapia R."/>
            <person name="Han C."/>
            <person name="Goodwin L."/>
            <person name="Chen A."/>
            <person name="Palaniappan K."/>
            <person name="Land M."/>
            <person name="Hauser L."/>
            <person name="Chang Y.J."/>
            <person name="Jeffries C.D."/>
            <person name="Brambilla E.M."/>
            <person name="Rohde M."/>
            <person name="Goker M."/>
            <person name="Detter J.C."/>
            <person name="Woyke T."/>
            <person name="Bristow J."/>
            <person name="Eisen J.A."/>
            <person name="Markowitz V."/>
            <person name="Hugenholtz P."/>
            <person name="Kyrpides N.C."/>
            <person name="Klenk H.P."/>
        </authorList>
    </citation>
    <scope>NUCLEOTIDE SEQUENCE [LARGE SCALE GENOMIC DNA]</scope>
    <source>
        <strain evidence="16">DSM 21211 / LMG 22137 / NRRL B-23946 / LB-34</strain>
    </source>
</reference>
<evidence type="ECO:0000256" key="10">
    <source>
        <dbReference type="ARBA" id="ARBA00023158"/>
    </source>
</evidence>
<keyword evidence="8" id="KW-0460">Magnesium</keyword>
<dbReference type="AlphaFoldDB" id="E8U4N9"/>
<dbReference type="InterPro" id="IPR024026">
    <property type="entry name" value="3'-RNA_MeTfrase_Hen1_bac"/>
</dbReference>
<dbReference type="InterPro" id="IPR024740">
    <property type="entry name" value="Hen1_N"/>
</dbReference>
<dbReference type="GO" id="GO:0090486">
    <property type="term" value="F:small RNA 2'-O-methyltransferase activity"/>
    <property type="evidence" value="ECO:0007669"/>
    <property type="project" value="UniProtKB-EC"/>
</dbReference>
<feature type="domain" description="Methyltransferase" evidence="14">
    <location>
        <begin position="276"/>
        <end position="363"/>
    </location>
</feature>
<proteinExistence type="inferred from homology"/>
<accession>E8U4N9</accession>
<dbReference type="GO" id="GO:0001510">
    <property type="term" value="P:RNA methylation"/>
    <property type="evidence" value="ECO:0007669"/>
    <property type="project" value="InterPro"/>
</dbReference>
<name>E8U4N9_DEIML</name>
<evidence type="ECO:0000256" key="12">
    <source>
        <dbReference type="ARBA" id="ARBA00048418"/>
    </source>
</evidence>
<dbReference type="GO" id="GO:0031047">
    <property type="term" value="P:regulatory ncRNA-mediated gene silencing"/>
    <property type="evidence" value="ECO:0007669"/>
    <property type="project" value="UniProtKB-KW"/>
</dbReference>
<evidence type="ECO:0000256" key="3">
    <source>
        <dbReference type="ARBA" id="ARBA00021330"/>
    </source>
</evidence>
<keyword evidence="16" id="KW-1185">Reference proteome</keyword>